<protein>
    <submittedName>
        <fullName evidence="2">Uncharacterized protein</fullName>
    </submittedName>
</protein>
<gene>
    <name evidence="2" type="ORF">DAPPUDRAFT_236824</name>
</gene>
<evidence type="ECO:0000313" key="2">
    <source>
        <dbReference type="EMBL" id="EFX86165.1"/>
    </source>
</evidence>
<feature type="compositionally biased region" description="Basic and acidic residues" evidence="1">
    <location>
        <begin position="51"/>
        <end position="67"/>
    </location>
</feature>
<proteinExistence type="predicted"/>
<feature type="compositionally biased region" description="Basic and acidic residues" evidence="1">
    <location>
        <begin position="114"/>
        <end position="126"/>
    </location>
</feature>
<dbReference type="HOGENOM" id="CLU_1983826_0_0_1"/>
<evidence type="ECO:0000313" key="3">
    <source>
        <dbReference type="Proteomes" id="UP000000305"/>
    </source>
</evidence>
<evidence type="ECO:0000256" key="1">
    <source>
        <dbReference type="SAM" id="MobiDB-lite"/>
    </source>
</evidence>
<feature type="compositionally biased region" description="Acidic residues" evidence="1">
    <location>
        <begin position="81"/>
        <end position="90"/>
    </location>
</feature>
<accession>E9G209</accession>
<feature type="region of interest" description="Disordered" evidence="1">
    <location>
        <begin position="1"/>
        <end position="126"/>
    </location>
</feature>
<dbReference type="Proteomes" id="UP000000305">
    <property type="component" value="Unassembled WGS sequence"/>
</dbReference>
<dbReference type="AlphaFoldDB" id="E9G209"/>
<dbReference type="InParanoid" id="E9G209"/>
<dbReference type="KEGG" id="dpx:DAPPUDRAFT_236824"/>
<name>E9G209_DAPPU</name>
<keyword evidence="3" id="KW-1185">Reference proteome</keyword>
<sequence>MINIRQTVSDDGGSLLEFKRRNPISQAAPKGAWKKNEEEEEEGGGGGRGGKMGERGKSVGGGSRRDGATQGRNSMPYRAEQEEEEEEENGSDAANGSGQPIRVDSIHPTSPKSATKEKNQLEDREN</sequence>
<dbReference type="EMBL" id="GL732530">
    <property type="protein sequence ID" value="EFX86165.1"/>
    <property type="molecule type" value="Genomic_DNA"/>
</dbReference>
<organism evidence="2 3">
    <name type="scientific">Daphnia pulex</name>
    <name type="common">Water flea</name>
    <dbReference type="NCBI Taxonomy" id="6669"/>
    <lineage>
        <taxon>Eukaryota</taxon>
        <taxon>Metazoa</taxon>
        <taxon>Ecdysozoa</taxon>
        <taxon>Arthropoda</taxon>
        <taxon>Crustacea</taxon>
        <taxon>Branchiopoda</taxon>
        <taxon>Diplostraca</taxon>
        <taxon>Cladocera</taxon>
        <taxon>Anomopoda</taxon>
        <taxon>Daphniidae</taxon>
        <taxon>Daphnia</taxon>
    </lineage>
</organism>
<reference evidence="2 3" key="1">
    <citation type="journal article" date="2011" name="Science">
        <title>The ecoresponsive genome of Daphnia pulex.</title>
        <authorList>
            <person name="Colbourne J.K."/>
            <person name="Pfrender M.E."/>
            <person name="Gilbert D."/>
            <person name="Thomas W.K."/>
            <person name="Tucker A."/>
            <person name="Oakley T.H."/>
            <person name="Tokishita S."/>
            <person name="Aerts A."/>
            <person name="Arnold G.J."/>
            <person name="Basu M.K."/>
            <person name="Bauer D.J."/>
            <person name="Caceres C.E."/>
            <person name="Carmel L."/>
            <person name="Casola C."/>
            <person name="Choi J.H."/>
            <person name="Detter J.C."/>
            <person name="Dong Q."/>
            <person name="Dusheyko S."/>
            <person name="Eads B.D."/>
            <person name="Frohlich T."/>
            <person name="Geiler-Samerotte K.A."/>
            <person name="Gerlach D."/>
            <person name="Hatcher P."/>
            <person name="Jogdeo S."/>
            <person name="Krijgsveld J."/>
            <person name="Kriventseva E.V."/>
            <person name="Kultz D."/>
            <person name="Laforsch C."/>
            <person name="Lindquist E."/>
            <person name="Lopez J."/>
            <person name="Manak J.R."/>
            <person name="Muller J."/>
            <person name="Pangilinan J."/>
            <person name="Patwardhan R.P."/>
            <person name="Pitluck S."/>
            <person name="Pritham E.J."/>
            <person name="Rechtsteiner A."/>
            <person name="Rho M."/>
            <person name="Rogozin I.B."/>
            <person name="Sakarya O."/>
            <person name="Salamov A."/>
            <person name="Schaack S."/>
            <person name="Shapiro H."/>
            <person name="Shiga Y."/>
            <person name="Skalitzky C."/>
            <person name="Smith Z."/>
            <person name="Souvorov A."/>
            <person name="Sung W."/>
            <person name="Tang Z."/>
            <person name="Tsuchiya D."/>
            <person name="Tu H."/>
            <person name="Vos H."/>
            <person name="Wang M."/>
            <person name="Wolf Y.I."/>
            <person name="Yamagata H."/>
            <person name="Yamada T."/>
            <person name="Ye Y."/>
            <person name="Shaw J.R."/>
            <person name="Andrews J."/>
            <person name="Crease T.J."/>
            <person name="Tang H."/>
            <person name="Lucas S.M."/>
            <person name="Robertson H.M."/>
            <person name="Bork P."/>
            <person name="Koonin E.V."/>
            <person name="Zdobnov E.M."/>
            <person name="Grigoriev I.V."/>
            <person name="Lynch M."/>
            <person name="Boore J.L."/>
        </authorList>
    </citation>
    <scope>NUCLEOTIDE SEQUENCE [LARGE SCALE GENOMIC DNA]</scope>
</reference>